<feature type="domain" description="UspA" evidence="2">
    <location>
        <begin position="154"/>
        <end position="273"/>
    </location>
</feature>
<evidence type="ECO:0000259" key="2">
    <source>
        <dbReference type="Pfam" id="PF00582"/>
    </source>
</evidence>
<feature type="domain" description="UspA" evidence="2">
    <location>
        <begin position="3"/>
        <end position="142"/>
    </location>
</feature>
<dbReference type="OrthoDB" id="9804721at2"/>
<keyword evidence="4" id="KW-1185">Reference proteome</keyword>
<evidence type="ECO:0000313" key="3">
    <source>
        <dbReference type="EMBL" id="RDU99349.1"/>
    </source>
</evidence>
<proteinExistence type="inferred from homology"/>
<dbReference type="Pfam" id="PF00582">
    <property type="entry name" value="Usp"/>
    <property type="match status" value="2"/>
</dbReference>
<dbReference type="PANTHER" id="PTHR46268">
    <property type="entry name" value="STRESS RESPONSE PROTEIN NHAX"/>
    <property type="match status" value="1"/>
</dbReference>
<dbReference type="Gene3D" id="3.40.50.12370">
    <property type="match status" value="1"/>
</dbReference>
<organism evidence="3 4">
    <name type="scientific">Trinickia dinghuensis</name>
    <dbReference type="NCBI Taxonomy" id="2291023"/>
    <lineage>
        <taxon>Bacteria</taxon>
        <taxon>Pseudomonadati</taxon>
        <taxon>Pseudomonadota</taxon>
        <taxon>Betaproteobacteria</taxon>
        <taxon>Burkholderiales</taxon>
        <taxon>Burkholderiaceae</taxon>
        <taxon>Trinickia</taxon>
    </lineage>
</organism>
<dbReference type="SUPFAM" id="SSF52402">
    <property type="entry name" value="Adenine nucleotide alpha hydrolases-like"/>
    <property type="match status" value="2"/>
</dbReference>
<sequence length="284" mass="31042">MTYKTMLVHIDDSRHSDARVAFALDLALKHNMHVIGLYVVCQDTFRPLLKRDDGLSLAKLEAQAATRMNSARERFTAAAERAGCPFDWHAPEGSAVDATVLHARHADIIVLGQQDPDDQGSFIARDFVEDIVMNSGRPIVVLPYAGHMPSFGGNVVVAWDGSREAARALADALPILKRARFVTVAIVEKHPDREEPAGFDAAGYLERHGIRAGFASIPRISGVSTGATLLNHLTDVHADLLVMGAYGHARAMEHVLGGVTRALLETMTVPVLMSHWFRSRSKPR</sequence>
<comment type="caution">
    <text evidence="3">The sequence shown here is derived from an EMBL/GenBank/DDBJ whole genome shotgun (WGS) entry which is preliminary data.</text>
</comment>
<dbReference type="Proteomes" id="UP000256838">
    <property type="component" value="Unassembled WGS sequence"/>
</dbReference>
<gene>
    <name evidence="3" type="ORF">DWV00_09595</name>
</gene>
<accession>A0A3D8K275</accession>
<dbReference type="AlphaFoldDB" id="A0A3D8K275"/>
<dbReference type="PRINTS" id="PR01438">
    <property type="entry name" value="UNVRSLSTRESS"/>
</dbReference>
<evidence type="ECO:0000256" key="1">
    <source>
        <dbReference type="ARBA" id="ARBA00008791"/>
    </source>
</evidence>
<name>A0A3D8K275_9BURK</name>
<dbReference type="InterPro" id="IPR006015">
    <property type="entry name" value="Universal_stress_UspA"/>
</dbReference>
<comment type="similarity">
    <text evidence="1">Belongs to the universal stress protein A family.</text>
</comment>
<dbReference type="EMBL" id="QRGA01000005">
    <property type="protein sequence ID" value="RDU99349.1"/>
    <property type="molecule type" value="Genomic_DNA"/>
</dbReference>
<reference evidence="3 4" key="1">
    <citation type="submission" date="2018-08" db="EMBL/GenBank/DDBJ databases">
        <title>Paraburkholderia sp. DHOM06 isolated from forest soil.</title>
        <authorList>
            <person name="Gao Z.-H."/>
            <person name="Qiu L.-H."/>
        </authorList>
    </citation>
    <scope>NUCLEOTIDE SEQUENCE [LARGE SCALE GENOMIC DNA]</scope>
    <source>
        <strain evidence="3 4">DHOM06</strain>
    </source>
</reference>
<protein>
    <submittedName>
        <fullName evidence="3">Universal stress protein</fullName>
    </submittedName>
</protein>
<dbReference type="InterPro" id="IPR006016">
    <property type="entry name" value="UspA"/>
</dbReference>
<dbReference type="PANTHER" id="PTHR46268:SF15">
    <property type="entry name" value="UNIVERSAL STRESS PROTEIN HP_0031"/>
    <property type="match status" value="1"/>
</dbReference>
<evidence type="ECO:0000313" key="4">
    <source>
        <dbReference type="Proteomes" id="UP000256838"/>
    </source>
</evidence>
<dbReference type="RefSeq" id="WP_115533324.1">
    <property type="nucleotide sequence ID" value="NZ_QRGA01000005.1"/>
</dbReference>
<dbReference type="CDD" id="cd00293">
    <property type="entry name" value="USP-like"/>
    <property type="match status" value="2"/>
</dbReference>